<sequence>MKFSEFETDAGPLIEAHEPGQVRIQGQHYSGTLALTAGRILTDWGPAQFEQLEAAHFEAIAALAPQVVVLGTGARQRFPDPALYACLLAQGIGIEIMDTGAACRTYNILAGEGRRVVAALISDA</sequence>
<accession>A0A9X1B374</accession>
<gene>
    <name evidence="1" type="ORF">CKO42_02280</name>
</gene>
<evidence type="ECO:0008006" key="3">
    <source>
        <dbReference type="Google" id="ProtNLM"/>
    </source>
</evidence>
<dbReference type="InterPro" id="IPR007523">
    <property type="entry name" value="NDUFAF3/AAMDC"/>
</dbReference>
<comment type="caution">
    <text evidence="1">The sequence shown here is derived from an EMBL/GenBank/DDBJ whole genome shotgun (WGS) entry which is preliminary data.</text>
</comment>
<reference evidence="1 2" key="1">
    <citation type="journal article" date="2020" name="Microorganisms">
        <title>Osmotic Adaptation and Compatible Solute Biosynthesis of Phototrophic Bacteria as Revealed from Genome Analyses.</title>
        <authorList>
            <person name="Imhoff J.F."/>
            <person name="Rahn T."/>
            <person name="Kunzel S."/>
            <person name="Keller A."/>
            <person name="Neulinger S.C."/>
        </authorList>
    </citation>
    <scope>NUCLEOTIDE SEQUENCE [LARGE SCALE GENOMIC DNA]</scope>
    <source>
        <strain evidence="1 2">DSM 25653</strain>
    </source>
</reference>
<dbReference type="Gene3D" id="3.40.1230.10">
    <property type="entry name" value="MTH938-like"/>
    <property type="match status" value="1"/>
</dbReference>
<dbReference type="EMBL" id="NRRY01000003">
    <property type="protein sequence ID" value="MBK1617297.1"/>
    <property type="molecule type" value="Genomic_DNA"/>
</dbReference>
<dbReference type="PANTHER" id="PTHR21192">
    <property type="entry name" value="NUCLEAR PROTEIN E3-3"/>
    <property type="match status" value="1"/>
</dbReference>
<dbReference type="Pfam" id="PF04430">
    <property type="entry name" value="DUF498"/>
    <property type="match status" value="1"/>
</dbReference>
<dbReference type="PANTHER" id="PTHR21192:SF2">
    <property type="entry name" value="NADH DEHYDROGENASE [UBIQUINONE] 1 ALPHA SUBCOMPLEX ASSEMBLY FACTOR 3"/>
    <property type="match status" value="1"/>
</dbReference>
<dbReference type="SUPFAM" id="SSF64076">
    <property type="entry name" value="MTH938-like"/>
    <property type="match status" value="1"/>
</dbReference>
<dbReference type="Proteomes" id="UP001138768">
    <property type="component" value="Unassembled WGS sequence"/>
</dbReference>
<dbReference type="AlphaFoldDB" id="A0A9X1B374"/>
<name>A0A9X1B374_9GAMM</name>
<proteinExistence type="predicted"/>
<dbReference type="CDD" id="cd05560">
    <property type="entry name" value="Xcc1710_like"/>
    <property type="match status" value="1"/>
</dbReference>
<protein>
    <recommendedName>
        <fullName evidence="3">Xcc1710-like domain-containing protein</fullName>
    </recommendedName>
</protein>
<organism evidence="1 2">
    <name type="scientific">Lamprobacter modestohalophilus</name>
    <dbReference type="NCBI Taxonomy" id="1064514"/>
    <lineage>
        <taxon>Bacteria</taxon>
        <taxon>Pseudomonadati</taxon>
        <taxon>Pseudomonadota</taxon>
        <taxon>Gammaproteobacteria</taxon>
        <taxon>Chromatiales</taxon>
        <taxon>Chromatiaceae</taxon>
        <taxon>Lamprobacter</taxon>
    </lineage>
</organism>
<evidence type="ECO:0000313" key="2">
    <source>
        <dbReference type="Proteomes" id="UP001138768"/>
    </source>
</evidence>
<keyword evidence="2" id="KW-1185">Reference proteome</keyword>
<evidence type="ECO:0000313" key="1">
    <source>
        <dbReference type="EMBL" id="MBK1617297.1"/>
    </source>
</evidence>
<dbReference type="RefSeq" id="WP_200237956.1">
    <property type="nucleotide sequence ID" value="NZ_NRRY01000003.1"/>
</dbReference>
<dbReference type="InterPro" id="IPR036748">
    <property type="entry name" value="MTH938-like_sf"/>
</dbReference>